<dbReference type="EMBL" id="PGOL01000426">
    <property type="protein sequence ID" value="PKI70877.1"/>
    <property type="molecule type" value="Genomic_DNA"/>
</dbReference>
<name>A0A2I0KQY7_PUNGR</name>
<dbReference type="Proteomes" id="UP000233551">
    <property type="component" value="Unassembled WGS sequence"/>
</dbReference>
<evidence type="ECO:0000256" key="1">
    <source>
        <dbReference type="SAM" id="MobiDB-lite"/>
    </source>
</evidence>
<evidence type="ECO:0000313" key="3">
    <source>
        <dbReference type="Proteomes" id="UP000233551"/>
    </source>
</evidence>
<protein>
    <submittedName>
        <fullName evidence="2">Uncharacterized protein</fullName>
    </submittedName>
</protein>
<comment type="caution">
    <text evidence="2">The sequence shown here is derived from an EMBL/GenBank/DDBJ whole genome shotgun (WGS) entry which is preliminary data.</text>
</comment>
<proteinExistence type="predicted"/>
<evidence type="ECO:0000313" key="2">
    <source>
        <dbReference type="EMBL" id="PKI70877.1"/>
    </source>
</evidence>
<sequence length="199" mass="21889">MVESRLNRVLNHRIAESVRFYDSTFRPKSTQARAQKRVEAQAQSLFIFPSPACPFFLLSSRLTPISPFFRASINGPPASSSDKLTFPSFHPPSSGDKIGSIHDPFGRTTTSITPRVQTIRVDPTTLGTNDHHDHLEGSLGYPRPPTLPQNSIGSLRGDVQPRLVPVGSVHPSSRVCCYHSGLFKPKQPKPDPPTVQPDS</sequence>
<reference evidence="2 3" key="1">
    <citation type="submission" date="2017-11" db="EMBL/GenBank/DDBJ databases">
        <title>De-novo sequencing of pomegranate (Punica granatum L.) genome.</title>
        <authorList>
            <person name="Akparov Z."/>
            <person name="Amiraslanov A."/>
            <person name="Hajiyeva S."/>
            <person name="Abbasov M."/>
            <person name="Kaur K."/>
            <person name="Hamwieh A."/>
            <person name="Solovyev V."/>
            <person name="Salamov A."/>
            <person name="Braich B."/>
            <person name="Kosarev P."/>
            <person name="Mahmoud A."/>
            <person name="Hajiyev E."/>
            <person name="Babayeva S."/>
            <person name="Izzatullayeva V."/>
            <person name="Mammadov A."/>
            <person name="Mammadov A."/>
            <person name="Sharifova S."/>
            <person name="Ojaghi J."/>
            <person name="Eynullazada K."/>
            <person name="Bayramov B."/>
            <person name="Abdulazimova A."/>
            <person name="Shahmuradov I."/>
        </authorList>
    </citation>
    <scope>NUCLEOTIDE SEQUENCE [LARGE SCALE GENOMIC DNA]</scope>
    <source>
        <strain evidence="3">cv. AG2017</strain>
        <tissue evidence="2">Leaf</tissue>
    </source>
</reference>
<gene>
    <name evidence="2" type="ORF">CRG98_008768</name>
</gene>
<keyword evidence="3" id="KW-1185">Reference proteome</keyword>
<feature type="region of interest" description="Disordered" evidence="1">
    <location>
        <begin position="123"/>
        <end position="145"/>
    </location>
</feature>
<accession>A0A2I0KQY7</accession>
<dbReference type="AlphaFoldDB" id="A0A2I0KQY7"/>
<organism evidence="2 3">
    <name type="scientific">Punica granatum</name>
    <name type="common">Pomegranate</name>
    <dbReference type="NCBI Taxonomy" id="22663"/>
    <lineage>
        <taxon>Eukaryota</taxon>
        <taxon>Viridiplantae</taxon>
        <taxon>Streptophyta</taxon>
        <taxon>Embryophyta</taxon>
        <taxon>Tracheophyta</taxon>
        <taxon>Spermatophyta</taxon>
        <taxon>Magnoliopsida</taxon>
        <taxon>eudicotyledons</taxon>
        <taxon>Gunneridae</taxon>
        <taxon>Pentapetalae</taxon>
        <taxon>rosids</taxon>
        <taxon>malvids</taxon>
        <taxon>Myrtales</taxon>
        <taxon>Lythraceae</taxon>
        <taxon>Punica</taxon>
    </lineage>
</organism>